<proteinExistence type="predicted"/>
<dbReference type="OrthoDB" id="3363151at2759"/>
<feature type="compositionally biased region" description="Basic and acidic residues" evidence="5">
    <location>
        <begin position="397"/>
        <end position="429"/>
    </location>
</feature>
<keyword evidence="2 6" id="KW-0812">Transmembrane</keyword>
<name>A0A2J6SHQ4_9HELO</name>
<dbReference type="Pfam" id="PF10332">
    <property type="entry name" value="DUF2418"/>
    <property type="match status" value="1"/>
</dbReference>
<organism evidence="7 8">
    <name type="scientific">Hyaloscypha bicolor E</name>
    <dbReference type="NCBI Taxonomy" id="1095630"/>
    <lineage>
        <taxon>Eukaryota</taxon>
        <taxon>Fungi</taxon>
        <taxon>Dikarya</taxon>
        <taxon>Ascomycota</taxon>
        <taxon>Pezizomycotina</taxon>
        <taxon>Leotiomycetes</taxon>
        <taxon>Helotiales</taxon>
        <taxon>Hyaloscyphaceae</taxon>
        <taxon>Hyaloscypha</taxon>
        <taxon>Hyaloscypha bicolor</taxon>
    </lineage>
</organism>
<protein>
    <recommendedName>
        <fullName evidence="9">Meiotically up-regulated gene 154 protein</fullName>
    </recommendedName>
</protein>
<evidence type="ECO:0000256" key="6">
    <source>
        <dbReference type="SAM" id="Phobius"/>
    </source>
</evidence>
<sequence length="477" mass="53564">MPRLIRRKPLVERIKDYLNPGDFLLWLSEEIETRDWDSKQFATPFALGLHIVFLISRANCGTSGRSGGDDVFGDDYSGTGWFSYMATVTVHLLTYFSIGNAVYTFTRRRHYRLFESSIDAPQSTPSAHRVRVDSSPVASSPLRFLTSILGDTSAESRAHPDPTRDVWELAVWDPIPICLRLFCFFSPGHVLVYWLFLPTLASDPRPSVTVFTAIILEILLSSQLFLLQSAFSQQEKDSSIIHKEVMNEYDIKYVHPRLNPLVRDVGTQFSGPGSETRPEQGEVDTYTPTVILKRGFRPNPNPNYAKHLDPDNTGAVPRRSFSPTPSFTPAAYTSREPTPFTGVTPRPPLRQPQFRQSLSGVVSSGTSTSDGGSLGIYSHANSPLKKATSMYDIQGNGRRETPRNSVEMARREIQEERERSKSPAKRQSDVARPVPAFGRAIFSEAEYERRTSAPNALGLKQRPGNYESPYKRAPPRF</sequence>
<dbReference type="InterPro" id="IPR018819">
    <property type="entry name" value="Nur1/Mug154"/>
</dbReference>
<evidence type="ECO:0008006" key="9">
    <source>
        <dbReference type="Google" id="ProtNLM"/>
    </source>
</evidence>
<dbReference type="AlphaFoldDB" id="A0A2J6SHQ4"/>
<feature type="region of interest" description="Disordered" evidence="5">
    <location>
        <begin position="293"/>
        <end position="352"/>
    </location>
</feature>
<dbReference type="RefSeq" id="XP_024727144.1">
    <property type="nucleotide sequence ID" value="XM_024876277.1"/>
</dbReference>
<reference evidence="7 8" key="1">
    <citation type="submission" date="2016-04" db="EMBL/GenBank/DDBJ databases">
        <title>A degradative enzymes factory behind the ericoid mycorrhizal symbiosis.</title>
        <authorList>
            <consortium name="DOE Joint Genome Institute"/>
            <person name="Martino E."/>
            <person name="Morin E."/>
            <person name="Grelet G."/>
            <person name="Kuo A."/>
            <person name="Kohler A."/>
            <person name="Daghino S."/>
            <person name="Barry K."/>
            <person name="Choi C."/>
            <person name="Cichocki N."/>
            <person name="Clum A."/>
            <person name="Copeland A."/>
            <person name="Hainaut M."/>
            <person name="Haridas S."/>
            <person name="Labutti K."/>
            <person name="Lindquist E."/>
            <person name="Lipzen A."/>
            <person name="Khouja H.-R."/>
            <person name="Murat C."/>
            <person name="Ohm R."/>
            <person name="Olson A."/>
            <person name="Spatafora J."/>
            <person name="Veneault-Fourrey C."/>
            <person name="Henrissat B."/>
            <person name="Grigoriev I."/>
            <person name="Martin F."/>
            <person name="Perotto S."/>
        </authorList>
    </citation>
    <scope>NUCLEOTIDE SEQUENCE [LARGE SCALE GENOMIC DNA]</scope>
    <source>
        <strain evidence="7 8">E</strain>
    </source>
</reference>
<dbReference type="GO" id="GO:0007096">
    <property type="term" value="P:regulation of exit from mitosis"/>
    <property type="evidence" value="ECO:0007669"/>
    <property type="project" value="TreeGrafter"/>
</dbReference>
<feature type="transmembrane region" description="Helical" evidence="6">
    <location>
        <begin position="41"/>
        <end position="58"/>
    </location>
</feature>
<evidence type="ECO:0000313" key="7">
    <source>
        <dbReference type="EMBL" id="PMD50240.1"/>
    </source>
</evidence>
<keyword evidence="4 6" id="KW-0472">Membrane</keyword>
<feature type="region of interest" description="Disordered" evidence="5">
    <location>
        <begin position="392"/>
        <end position="477"/>
    </location>
</feature>
<evidence type="ECO:0000256" key="4">
    <source>
        <dbReference type="ARBA" id="ARBA00023136"/>
    </source>
</evidence>
<dbReference type="GeneID" id="36584356"/>
<evidence type="ECO:0000256" key="1">
    <source>
        <dbReference type="ARBA" id="ARBA00004127"/>
    </source>
</evidence>
<dbReference type="PANTHER" id="PTHR28293">
    <property type="entry name" value="NUCLEAR RIM PROTEIN 1"/>
    <property type="match status" value="1"/>
</dbReference>
<feature type="transmembrane region" description="Helical" evidence="6">
    <location>
        <begin position="81"/>
        <end position="103"/>
    </location>
</feature>
<dbReference type="PANTHER" id="PTHR28293:SF1">
    <property type="entry name" value="NUCLEAR RIM PROTEIN 1"/>
    <property type="match status" value="1"/>
</dbReference>
<gene>
    <name evidence="7" type="ORF">K444DRAFT_547063</name>
</gene>
<evidence type="ECO:0000256" key="3">
    <source>
        <dbReference type="ARBA" id="ARBA00022989"/>
    </source>
</evidence>
<dbReference type="GO" id="GO:0012505">
    <property type="term" value="C:endomembrane system"/>
    <property type="evidence" value="ECO:0007669"/>
    <property type="project" value="UniProtKB-SubCell"/>
</dbReference>
<evidence type="ECO:0000256" key="2">
    <source>
        <dbReference type="ARBA" id="ARBA00022692"/>
    </source>
</evidence>
<dbReference type="GO" id="GO:0043007">
    <property type="term" value="P:maintenance of rDNA"/>
    <property type="evidence" value="ECO:0007669"/>
    <property type="project" value="TreeGrafter"/>
</dbReference>
<evidence type="ECO:0000256" key="5">
    <source>
        <dbReference type="SAM" id="MobiDB-lite"/>
    </source>
</evidence>
<feature type="transmembrane region" description="Helical" evidence="6">
    <location>
        <begin position="177"/>
        <end position="196"/>
    </location>
</feature>
<keyword evidence="3 6" id="KW-1133">Transmembrane helix</keyword>
<dbReference type="InParanoid" id="A0A2J6SHQ4"/>
<keyword evidence="8" id="KW-1185">Reference proteome</keyword>
<comment type="subcellular location">
    <subcellularLocation>
        <location evidence="1">Endomembrane system</location>
        <topology evidence="1">Multi-pass membrane protein</topology>
    </subcellularLocation>
</comment>
<dbReference type="EMBL" id="KZ613913">
    <property type="protein sequence ID" value="PMD50240.1"/>
    <property type="molecule type" value="Genomic_DNA"/>
</dbReference>
<dbReference type="STRING" id="1095630.A0A2J6SHQ4"/>
<feature type="transmembrane region" description="Helical" evidence="6">
    <location>
        <begin position="208"/>
        <end position="227"/>
    </location>
</feature>
<evidence type="ECO:0000313" key="8">
    <source>
        <dbReference type="Proteomes" id="UP000235371"/>
    </source>
</evidence>
<dbReference type="Proteomes" id="UP000235371">
    <property type="component" value="Unassembled WGS sequence"/>
</dbReference>
<accession>A0A2J6SHQ4</accession>